<protein>
    <recommendedName>
        <fullName evidence="4">Hemerythrin HHE cation binding domain-containing protein</fullName>
    </recommendedName>
</protein>
<dbReference type="Proteomes" id="UP001501581">
    <property type="component" value="Unassembled WGS sequence"/>
</dbReference>
<sequence length="220" mass="25022">MTHNTLERSTQQTHEVLTERLESAAHAQPSHERPRDRFPAIDTFLASTSRHVAAATDLLPRAAQHQHTSAETVHELREAGHHLEIALARTKAKLYGEAHAVRLTWPAVWREVDERFAAYWASEEALVAQLTATLDDDQADELAMALYRAELRAPTRPHPYVPHRGLPGRVARRICVRVDRFWDTTEGRMVPEPVRPHDRDADGPLTQYLLADPHFPEPQD</sequence>
<feature type="region of interest" description="Disordered" evidence="1">
    <location>
        <begin position="192"/>
        <end position="220"/>
    </location>
</feature>
<evidence type="ECO:0000256" key="1">
    <source>
        <dbReference type="SAM" id="MobiDB-lite"/>
    </source>
</evidence>
<proteinExistence type="predicted"/>
<reference evidence="3" key="1">
    <citation type="journal article" date="2019" name="Int. J. Syst. Evol. Microbiol.">
        <title>The Global Catalogue of Microorganisms (GCM) 10K type strain sequencing project: providing services to taxonomists for standard genome sequencing and annotation.</title>
        <authorList>
            <consortium name="The Broad Institute Genomics Platform"/>
            <consortium name="The Broad Institute Genome Sequencing Center for Infectious Disease"/>
            <person name="Wu L."/>
            <person name="Ma J."/>
        </authorList>
    </citation>
    <scope>NUCLEOTIDE SEQUENCE [LARGE SCALE GENOMIC DNA]</scope>
    <source>
        <strain evidence="3">JCM 13008</strain>
    </source>
</reference>
<organism evidence="2 3">
    <name type="scientific">Nocardioides dubius</name>
    <dbReference type="NCBI Taxonomy" id="317019"/>
    <lineage>
        <taxon>Bacteria</taxon>
        <taxon>Bacillati</taxon>
        <taxon>Actinomycetota</taxon>
        <taxon>Actinomycetes</taxon>
        <taxon>Propionibacteriales</taxon>
        <taxon>Nocardioidaceae</taxon>
        <taxon>Nocardioides</taxon>
    </lineage>
</organism>
<accession>A0ABP4EMM2</accession>
<dbReference type="RefSeq" id="WP_343996117.1">
    <property type="nucleotide sequence ID" value="NZ_BAAALG010000013.1"/>
</dbReference>
<evidence type="ECO:0008006" key="4">
    <source>
        <dbReference type="Google" id="ProtNLM"/>
    </source>
</evidence>
<evidence type="ECO:0000313" key="3">
    <source>
        <dbReference type="Proteomes" id="UP001501581"/>
    </source>
</evidence>
<evidence type="ECO:0000313" key="2">
    <source>
        <dbReference type="EMBL" id="GAA1110849.1"/>
    </source>
</evidence>
<keyword evidence="3" id="KW-1185">Reference proteome</keyword>
<comment type="caution">
    <text evidence="2">The sequence shown here is derived from an EMBL/GenBank/DDBJ whole genome shotgun (WGS) entry which is preliminary data.</text>
</comment>
<dbReference type="EMBL" id="BAAALG010000013">
    <property type="protein sequence ID" value="GAA1110849.1"/>
    <property type="molecule type" value="Genomic_DNA"/>
</dbReference>
<name>A0ABP4EMM2_9ACTN</name>
<gene>
    <name evidence="2" type="ORF">GCM10009668_34630</name>
</gene>